<dbReference type="EMBL" id="CP130319">
    <property type="protein sequence ID" value="WNR42971.1"/>
    <property type="molecule type" value="Genomic_DNA"/>
</dbReference>
<evidence type="ECO:0000256" key="7">
    <source>
        <dbReference type="ARBA" id="ARBA00012927"/>
    </source>
</evidence>
<dbReference type="GO" id="GO:0008927">
    <property type="term" value="F:mannonate dehydratase activity"/>
    <property type="evidence" value="ECO:0007669"/>
    <property type="project" value="UniProtKB-EC"/>
</dbReference>
<evidence type="ECO:0000256" key="4">
    <source>
        <dbReference type="ARBA" id="ARBA00002713"/>
    </source>
</evidence>
<keyword evidence="12" id="KW-1185">Reference proteome</keyword>
<evidence type="ECO:0000256" key="1">
    <source>
        <dbReference type="ARBA" id="ARBA00001794"/>
    </source>
</evidence>
<evidence type="ECO:0000256" key="10">
    <source>
        <dbReference type="ARBA" id="ARBA00023239"/>
    </source>
</evidence>
<evidence type="ECO:0000256" key="8">
    <source>
        <dbReference type="ARBA" id="ARBA00023004"/>
    </source>
</evidence>
<dbReference type="InterPro" id="IPR036237">
    <property type="entry name" value="Xyl_isomerase-like_sf"/>
</dbReference>
<comment type="similarity">
    <text evidence="6">Belongs to the mannonate dehydratase family.</text>
</comment>
<dbReference type="Pfam" id="PF03786">
    <property type="entry name" value="UxuA"/>
    <property type="match status" value="1"/>
</dbReference>
<comment type="cofactor">
    <cofactor evidence="2">
        <name>Mn(2+)</name>
        <dbReference type="ChEBI" id="CHEBI:29035"/>
    </cofactor>
</comment>
<reference evidence="11" key="1">
    <citation type="submission" date="2022-02" db="EMBL/GenBank/DDBJ databases">
        <title>Paenibacillus sp. MBLB1832 Whole Genome Shotgun Sequencing.</title>
        <authorList>
            <person name="Hwang C.Y."/>
            <person name="Cho E.-S."/>
            <person name="Seo M.-J."/>
        </authorList>
    </citation>
    <scope>NUCLEOTIDE SEQUENCE</scope>
    <source>
        <strain evidence="11">MBLB1832</strain>
    </source>
</reference>
<evidence type="ECO:0000256" key="2">
    <source>
        <dbReference type="ARBA" id="ARBA00001936"/>
    </source>
</evidence>
<organism evidence="11 12">
    <name type="scientific">Paenibacillus roseopurpureus</name>
    <dbReference type="NCBI Taxonomy" id="2918901"/>
    <lineage>
        <taxon>Bacteria</taxon>
        <taxon>Bacillati</taxon>
        <taxon>Bacillota</taxon>
        <taxon>Bacilli</taxon>
        <taxon>Bacillales</taxon>
        <taxon>Paenibacillaceae</taxon>
        <taxon>Paenibacillus</taxon>
    </lineage>
</organism>
<sequence length="342" mass="38958">MKVAHRVFDHNIGRTTYMQFLRQIGVTHIIGSMPDVSILPSAKEGYWSEDDLCRWVKHINENGLKVEAIENFIPRHWYKILMDLPGKEQQMENIKRTIRAMGKAKIPIMGYNFSAGGVYGQAMVYEGRGEAKIMVFDPERYPYDDTPIPKSMAWGMVVDPEAEGRHGLISREEMKGRLHAFLEEILPVAEEANVVMAVHPEDPPVSMIRQAGRVLISPQDFDELFARFDTPYCAMEFCQGTFTEMPYDIYESIEHFAKSGRIAYAHVRNVNGKVPSYREALLDEGDVDIPRALKLYDQHGFKGAVIPDHYPKLVDIEGEHASVAYSIAYLRAAMKFSQIPIE</sequence>
<accession>A0AA96LLU1</accession>
<keyword evidence="9" id="KW-0464">Manganese</keyword>
<protein>
    <recommendedName>
        <fullName evidence="7">mannonate dehydratase</fullName>
        <ecNumber evidence="7">4.2.1.8</ecNumber>
    </recommendedName>
</protein>
<evidence type="ECO:0000256" key="5">
    <source>
        <dbReference type="ARBA" id="ARBA00004892"/>
    </source>
</evidence>
<name>A0AA96LLU1_9BACL</name>
<evidence type="ECO:0000256" key="6">
    <source>
        <dbReference type="ARBA" id="ARBA00007389"/>
    </source>
</evidence>
<dbReference type="EC" id="4.2.1.8" evidence="7"/>
<dbReference type="GO" id="GO:0030145">
    <property type="term" value="F:manganese ion binding"/>
    <property type="evidence" value="ECO:0007669"/>
    <property type="project" value="TreeGrafter"/>
</dbReference>
<dbReference type="SUPFAM" id="SSF51658">
    <property type="entry name" value="Xylose isomerase-like"/>
    <property type="match status" value="1"/>
</dbReference>
<dbReference type="Proteomes" id="UP001304650">
    <property type="component" value="Chromosome"/>
</dbReference>
<dbReference type="PANTHER" id="PTHR30387">
    <property type="entry name" value="MANNONATE DEHYDRATASE"/>
    <property type="match status" value="1"/>
</dbReference>
<comment type="function">
    <text evidence="4">Catalyzes the dehydration of D-mannonate.</text>
</comment>
<keyword evidence="8" id="KW-0408">Iron</keyword>
<proteinExistence type="inferred from homology"/>
<gene>
    <name evidence="11" type="ORF">MJB10_17845</name>
</gene>
<dbReference type="PANTHER" id="PTHR30387:SF2">
    <property type="entry name" value="MANNONATE DEHYDRATASE"/>
    <property type="match status" value="1"/>
</dbReference>
<evidence type="ECO:0000313" key="12">
    <source>
        <dbReference type="Proteomes" id="UP001304650"/>
    </source>
</evidence>
<dbReference type="Gene3D" id="3.20.20.150">
    <property type="entry name" value="Divalent-metal-dependent TIM barrel enzymes"/>
    <property type="match status" value="1"/>
</dbReference>
<comment type="cofactor">
    <cofactor evidence="3">
        <name>Fe(2+)</name>
        <dbReference type="ChEBI" id="CHEBI:29033"/>
    </cofactor>
</comment>
<comment type="pathway">
    <text evidence="5">Carbohydrate metabolism; pentose and glucuronate interconversion.</text>
</comment>
<dbReference type="AlphaFoldDB" id="A0AA96LLU1"/>
<evidence type="ECO:0000256" key="9">
    <source>
        <dbReference type="ARBA" id="ARBA00023211"/>
    </source>
</evidence>
<evidence type="ECO:0000313" key="11">
    <source>
        <dbReference type="EMBL" id="WNR42971.1"/>
    </source>
</evidence>
<evidence type="ECO:0000256" key="3">
    <source>
        <dbReference type="ARBA" id="ARBA00001954"/>
    </source>
</evidence>
<dbReference type="RefSeq" id="WP_314796850.1">
    <property type="nucleotide sequence ID" value="NZ_CP130319.1"/>
</dbReference>
<keyword evidence="10 11" id="KW-0456">Lyase</keyword>
<dbReference type="InterPro" id="IPR004628">
    <property type="entry name" value="Man_deHydtase"/>
</dbReference>
<dbReference type="GO" id="GO:0008198">
    <property type="term" value="F:ferrous iron binding"/>
    <property type="evidence" value="ECO:0007669"/>
    <property type="project" value="TreeGrafter"/>
</dbReference>
<dbReference type="KEGG" id="proo:MJB10_17845"/>
<comment type="catalytic activity">
    <reaction evidence="1">
        <text>D-mannonate = 2-dehydro-3-deoxy-D-gluconate + H2O</text>
        <dbReference type="Rhea" id="RHEA:20097"/>
        <dbReference type="ChEBI" id="CHEBI:15377"/>
        <dbReference type="ChEBI" id="CHEBI:17767"/>
        <dbReference type="ChEBI" id="CHEBI:57990"/>
        <dbReference type="EC" id="4.2.1.8"/>
    </reaction>
</comment>
<dbReference type="GO" id="GO:0042840">
    <property type="term" value="P:D-glucuronate catabolic process"/>
    <property type="evidence" value="ECO:0007669"/>
    <property type="project" value="TreeGrafter"/>
</dbReference>